<dbReference type="Proteomes" id="UP000193411">
    <property type="component" value="Unassembled WGS sequence"/>
</dbReference>
<feature type="compositionally biased region" description="Low complexity" evidence="1">
    <location>
        <begin position="72"/>
        <end position="90"/>
    </location>
</feature>
<proteinExistence type="predicted"/>
<keyword evidence="4" id="KW-1185">Reference proteome</keyword>
<reference evidence="3 4" key="1">
    <citation type="submission" date="2016-07" db="EMBL/GenBank/DDBJ databases">
        <title>Pervasive Adenine N6-methylation of Active Genes in Fungi.</title>
        <authorList>
            <consortium name="DOE Joint Genome Institute"/>
            <person name="Mondo S.J."/>
            <person name="Dannebaum R.O."/>
            <person name="Kuo R.C."/>
            <person name="Labutti K."/>
            <person name="Haridas S."/>
            <person name="Kuo A."/>
            <person name="Salamov A."/>
            <person name="Ahrendt S.R."/>
            <person name="Lipzen A."/>
            <person name="Sullivan W."/>
            <person name="Andreopoulos W.B."/>
            <person name="Clum A."/>
            <person name="Lindquist E."/>
            <person name="Daum C."/>
            <person name="Ramamoorthy G.K."/>
            <person name="Gryganskyi A."/>
            <person name="Culley D."/>
            <person name="Magnuson J.K."/>
            <person name="James T.Y."/>
            <person name="O'Malley M.A."/>
            <person name="Stajich J.E."/>
            <person name="Spatafora J.W."/>
            <person name="Visel A."/>
            <person name="Grigoriev I.V."/>
        </authorList>
    </citation>
    <scope>NUCLEOTIDE SEQUENCE [LARGE SCALE GENOMIC DNA]</scope>
    <source>
        <strain evidence="3 4">PL171</strain>
    </source>
</reference>
<keyword evidence="2" id="KW-0732">Signal</keyword>
<dbReference type="EMBL" id="MCFL01000002">
    <property type="protein sequence ID" value="ORZ40965.1"/>
    <property type="molecule type" value="Genomic_DNA"/>
</dbReference>
<evidence type="ECO:0000256" key="2">
    <source>
        <dbReference type="SAM" id="SignalP"/>
    </source>
</evidence>
<name>A0A1Y2I278_9FUNG</name>
<feature type="chain" id="PRO_5013028277" evidence="2">
    <location>
        <begin position="23"/>
        <end position="236"/>
    </location>
</feature>
<evidence type="ECO:0000313" key="4">
    <source>
        <dbReference type="Proteomes" id="UP000193411"/>
    </source>
</evidence>
<sequence length="236" mass="26925">MMAWTMTMPLTFLKNLTITTRALPIFPPVATMVAMIVQQRQTTFSSHFFPHPSPRLLHPMSTRPTVPHGQRPPQLHQNLPPQPPQLSHSSNRPHRLFAAPAFLPHHHLKSPNRHSHSIPATNPHLHAVQFRHSEVPQPLHMTMPIFHQAQIKQWRSCLALHHHPGHLLRPSAHLRCAECANPRTPTTSIKTMMETKLCHGGDQRCAERTFCPPIPHLTNHCSGQSLLYLVWFSCTR</sequence>
<comment type="caution">
    <text evidence="3">The sequence shown here is derived from an EMBL/GenBank/DDBJ whole genome shotgun (WGS) entry which is preliminary data.</text>
</comment>
<gene>
    <name evidence="3" type="ORF">BCR44DRAFT_1424132</name>
</gene>
<evidence type="ECO:0000256" key="1">
    <source>
        <dbReference type="SAM" id="MobiDB-lite"/>
    </source>
</evidence>
<feature type="region of interest" description="Disordered" evidence="1">
    <location>
        <begin position="48"/>
        <end position="92"/>
    </location>
</feature>
<protein>
    <submittedName>
        <fullName evidence="3">Uncharacterized protein</fullName>
    </submittedName>
</protein>
<dbReference type="AlphaFoldDB" id="A0A1Y2I278"/>
<evidence type="ECO:0000313" key="3">
    <source>
        <dbReference type="EMBL" id="ORZ40965.1"/>
    </source>
</evidence>
<organism evidence="3 4">
    <name type="scientific">Catenaria anguillulae PL171</name>
    <dbReference type="NCBI Taxonomy" id="765915"/>
    <lineage>
        <taxon>Eukaryota</taxon>
        <taxon>Fungi</taxon>
        <taxon>Fungi incertae sedis</taxon>
        <taxon>Blastocladiomycota</taxon>
        <taxon>Blastocladiomycetes</taxon>
        <taxon>Blastocladiales</taxon>
        <taxon>Catenariaceae</taxon>
        <taxon>Catenaria</taxon>
    </lineage>
</organism>
<feature type="signal peptide" evidence="2">
    <location>
        <begin position="1"/>
        <end position="22"/>
    </location>
</feature>
<accession>A0A1Y2I278</accession>